<dbReference type="SUPFAM" id="SSF81383">
    <property type="entry name" value="F-box domain"/>
    <property type="match status" value="1"/>
</dbReference>
<name>A0AAD5ZW81_9POAL</name>
<proteinExistence type="predicted"/>
<gene>
    <name evidence="2" type="ORF">LUZ61_008813</name>
</gene>
<dbReference type="InterPro" id="IPR036047">
    <property type="entry name" value="F-box-like_dom_sf"/>
</dbReference>
<dbReference type="EMBL" id="JAMRDG010000001">
    <property type="protein sequence ID" value="KAJ3705108.1"/>
    <property type="molecule type" value="Genomic_DNA"/>
</dbReference>
<evidence type="ECO:0000259" key="1">
    <source>
        <dbReference type="PROSITE" id="PS50181"/>
    </source>
</evidence>
<dbReference type="PANTHER" id="PTHR34049:SF1">
    <property type="entry name" value="F-BOX PROTEIN SKIP27"/>
    <property type="match status" value="1"/>
</dbReference>
<dbReference type="InterPro" id="IPR045286">
    <property type="entry name" value="FBS1-like"/>
</dbReference>
<dbReference type="AlphaFoldDB" id="A0AAD5ZW81"/>
<sequence length="196" mass="22601">MAAVPGLSMKCPSDIFNFIITPPSTLYKGRGRKNELIFRRDFSIVLKVLVYKNQIRIFVLSILEIWQLGALIRRNRVFSPVSFPQKRRSRRPQIERFNMLESLPKDMLVKVLCKVDSSDLGQLLLVSKTVNEAALIARKIHHLYSTPTKRTFKWLDASNNFEDAPNAPMQHRVARSRIKGKNLACLAVDLFLNYDE</sequence>
<dbReference type="Proteomes" id="UP001210211">
    <property type="component" value="Unassembled WGS sequence"/>
</dbReference>
<protein>
    <recommendedName>
        <fullName evidence="1">F-box domain-containing protein</fullName>
    </recommendedName>
</protein>
<reference evidence="2 3" key="1">
    <citation type="journal article" date="2022" name="Cell">
        <title>Repeat-based holocentromeres influence genome architecture and karyotype evolution.</title>
        <authorList>
            <person name="Hofstatter P.G."/>
            <person name="Thangavel G."/>
            <person name="Lux T."/>
            <person name="Neumann P."/>
            <person name="Vondrak T."/>
            <person name="Novak P."/>
            <person name="Zhang M."/>
            <person name="Costa L."/>
            <person name="Castellani M."/>
            <person name="Scott A."/>
            <person name="Toegelov H."/>
            <person name="Fuchs J."/>
            <person name="Mata-Sucre Y."/>
            <person name="Dias Y."/>
            <person name="Vanzela A.L.L."/>
            <person name="Huettel B."/>
            <person name="Almeida C.C.S."/>
            <person name="Simkova H."/>
            <person name="Souza G."/>
            <person name="Pedrosa-Harand A."/>
            <person name="Macas J."/>
            <person name="Mayer K.F.X."/>
            <person name="Houben A."/>
            <person name="Marques A."/>
        </authorList>
    </citation>
    <scope>NUCLEOTIDE SEQUENCE [LARGE SCALE GENOMIC DNA]</scope>
    <source>
        <strain evidence="2">RhyTen1mFocal</strain>
    </source>
</reference>
<accession>A0AAD5ZW81</accession>
<dbReference type="PANTHER" id="PTHR34049">
    <property type="entry name" value="F-BOX PROTEIN SKIP27"/>
    <property type="match status" value="1"/>
</dbReference>
<dbReference type="InterPro" id="IPR001810">
    <property type="entry name" value="F-box_dom"/>
</dbReference>
<comment type="caution">
    <text evidence="2">The sequence shown here is derived from an EMBL/GenBank/DDBJ whole genome shotgun (WGS) entry which is preliminary data.</text>
</comment>
<dbReference type="PROSITE" id="PS50181">
    <property type="entry name" value="FBOX"/>
    <property type="match status" value="1"/>
</dbReference>
<dbReference type="Pfam" id="PF00646">
    <property type="entry name" value="F-box"/>
    <property type="match status" value="1"/>
</dbReference>
<evidence type="ECO:0000313" key="2">
    <source>
        <dbReference type="EMBL" id="KAJ3705108.1"/>
    </source>
</evidence>
<feature type="domain" description="F-box" evidence="1">
    <location>
        <begin position="97"/>
        <end position="147"/>
    </location>
</feature>
<keyword evidence="3" id="KW-1185">Reference proteome</keyword>
<organism evidence="2 3">
    <name type="scientific">Rhynchospora tenuis</name>
    <dbReference type="NCBI Taxonomy" id="198213"/>
    <lineage>
        <taxon>Eukaryota</taxon>
        <taxon>Viridiplantae</taxon>
        <taxon>Streptophyta</taxon>
        <taxon>Embryophyta</taxon>
        <taxon>Tracheophyta</taxon>
        <taxon>Spermatophyta</taxon>
        <taxon>Magnoliopsida</taxon>
        <taxon>Liliopsida</taxon>
        <taxon>Poales</taxon>
        <taxon>Cyperaceae</taxon>
        <taxon>Cyperoideae</taxon>
        <taxon>Rhynchosporeae</taxon>
        <taxon>Rhynchospora</taxon>
    </lineage>
</organism>
<evidence type="ECO:0000313" key="3">
    <source>
        <dbReference type="Proteomes" id="UP001210211"/>
    </source>
</evidence>